<keyword evidence="1" id="KW-1133">Transmembrane helix</keyword>
<evidence type="ECO:0000313" key="3">
    <source>
        <dbReference type="Proteomes" id="UP001063698"/>
    </source>
</evidence>
<sequence>MLLIIIVTPVIAQGFSDDVNMHILEFLLSTFGKKTLLVSLLGFIVSAMAFRLSGLDWPIMVTGMGNYLIFLFFLLLFSFSFSVALGSLAKGDTSSLFMTSTSHTALPSFLLLMSPYFYSIYMLAQSTVFGTAFSLNLIGVIIIGPALAGFIPLILLALIFQPRLLGFVLIFLLIPTITVSILYQLVT</sequence>
<accession>A0A977PJS8</accession>
<organism evidence="2 3">
    <name type="scientific">Ignicoccus pacificus DSM 13166</name>
    <dbReference type="NCBI Taxonomy" id="940294"/>
    <lineage>
        <taxon>Archaea</taxon>
        <taxon>Thermoproteota</taxon>
        <taxon>Thermoprotei</taxon>
        <taxon>Desulfurococcales</taxon>
        <taxon>Desulfurococcaceae</taxon>
        <taxon>Ignicoccus</taxon>
    </lineage>
</organism>
<feature type="transmembrane region" description="Helical" evidence="1">
    <location>
        <begin position="105"/>
        <end position="123"/>
    </location>
</feature>
<evidence type="ECO:0000256" key="1">
    <source>
        <dbReference type="SAM" id="Phobius"/>
    </source>
</evidence>
<protein>
    <submittedName>
        <fullName evidence="2">Uncharacterized protein</fullName>
    </submittedName>
</protein>
<keyword evidence="1" id="KW-0472">Membrane</keyword>
<dbReference type="KEGG" id="ipc:IPA_01185"/>
<proteinExistence type="predicted"/>
<feature type="transmembrane region" description="Helical" evidence="1">
    <location>
        <begin position="67"/>
        <end position="85"/>
    </location>
</feature>
<keyword evidence="3" id="KW-1185">Reference proteome</keyword>
<dbReference type="EMBL" id="CP006868">
    <property type="protein sequence ID" value="UXD22051.1"/>
    <property type="molecule type" value="Genomic_DNA"/>
</dbReference>
<gene>
    <name evidence="2" type="ORF">IPA_01185</name>
</gene>
<feature type="transmembrane region" description="Helical" evidence="1">
    <location>
        <begin position="135"/>
        <end position="159"/>
    </location>
</feature>
<name>A0A977PJS8_9CREN</name>
<keyword evidence="1" id="KW-0812">Transmembrane</keyword>
<dbReference type="AlphaFoldDB" id="A0A977PJS8"/>
<feature type="transmembrane region" description="Helical" evidence="1">
    <location>
        <begin position="165"/>
        <end position="186"/>
    </location>
</feature>
<feature type="transmembrane region" description="Helical" evidence="1">
    <location>
        <begin position="36"/>
        <end position="55"/>
    </location>
</feature>
<evidence type="ECO:0000313" key="2">
    <source>
        <dbReference type="EMBL" id="UXD22051.1"/>
    </source>
</evidence>
<reference evidence="2" key="1">
    <citation type="submission" date="2013-11" db="EMBL/GenBank/DDBJ databases">
        <title>Comparative genomics of Ignicoccus.</title>
        <authorList>
            <person name="Podar M."/>
        </authorList>
    </citation>
    <scope>NUCLEOTIDE SEQUENCE</scope>
    <source>
        <strain evidence="2">DSM 13166</strain>
    </source>
</reference>
<dbReference type="Proteomes" id="UP001063698">
    <property type="component" value="Chromosome"/>
</dbReference>